<reference evidence="10 11" key="1">
    <citation type="submission" date="2024-01" db="EMBL/GenBank/DDBJ databases">
        <title>Mesobacterium rodlantinim sp. nov., isolated from shallow sea hydrothermal systems off Kueishantao Island.</title>
        <authorList>
            <person name="Su Z."/>
            <person name="Tang K."/>
        </authorList>
    </citation>
    <scope>NUCLEOTIDE SEQUENCE [LARGE SCALE GENOMIC DNA]</scope>
    <source>
        <strain evidence="10 11">TK19101</strain>
    </source>
</reference>
<dbReference type="PANTHER" id="PTHR19136:SF81">
    <property type="entry name" value="MOLYBDENUM COFACTOR GUANYLYLTRANSFERASE"/>
    <property type="match status" value="1"/>
</dbReference>
<evidence type="ECO:0000313" key="10">
    <source>
        <dbReference type="EMBL" id="MEC3862715.1"/>
    </source>
</evidence>
<keyword evidence="1 8" id="KW-0963">Cytoplasm</keyword>
<evidence type="ECO:0000256" key="2">
    <source>
        <dbReference type="ARBA" id="ARBA00022679"/>
    </source>
</evidence>
<gene>
    <name evidence="8 10" type="primary">mobA</name>
    <name evidence="10" type="ORF">VK792_15595</name>
</gene>
<dbReference type="RefSeq" id="WP_326298699.1">
    <property type="nucleotide sequence ID" value="NZ_JAYLLH010000027.1"/>
</dbReference>
<keyword evidence="10" id="KW-0548">Nucleotidyltransferase</keyword>
<organism evidence="10 11">
    <name type="scientific">Mesobacterium hydrothermale</name>
    <dbReference type="NCBI Taxonomy" id="3111907"/>
    <lineage>
        <taxon>Bacteria</taxon>
        <taxon>Pseudomonadati</taxon>
        <taxon>Pseudomonadota</taxon>
        <taxon>Alphaproteobacteria</taxon>
        <taxon>Rhodobacterales</taxon>
        <taxon>Roseobacteraceae</taxon>
        <taxon>Mesobacterium</taxon>
    </lineage>
</organism>
<dbReference type="CDD" id="cd02503">
    <property type="entry name" value="MobA"/>
    <property type="match status" value="1"/>
</dbReference>
<dbReference type="Gene3D" id="3.90.550.10">
    <property type="entry name" value="Spore Coat Polysaccharide Biosynthesis Protein SpsA, Chain A"/>
    <property type="match status" value="1"/>
</dbReference>
<sequence length="200" mass="20444">MATDLPAVILAGGQGSRMGGADKALLNLGGVPLLRHVLDRLAPQVGQVALNANGDPARFQAFGLPVLPDSVAGFPGPLAGVLAAMDWAAGLGAAQVVTVAADTPFFPRDLVARLAQAAGAGVALAAVEVADRGVLRHPTFGLWPVTLRDDLREALEGGTRKVRAFADAHGASDAVVPAGAFDPFFNINRAEDLARAEAML</sequence>
<evidence type="ECO:0000313" key="11">
    <source>
        <dbReference type="Proteomes" id="UP001348149"/>
    </source>
</evidence>
<evidence type="ECO:0000256" key="8">
    <source>
        <dbReference type="HAMAP-Rule" id="MF_00316"/>
    </source>
</evidence>
<feature type="domain" description="MobA-like NTP transferase" evidence="9">
    <location>
        <begin position="7"/>
        <end position="164"/>
    </location>
</feature>
<comment type="similarity">
    <text evidence="8">Belongs to the MobA family.</text>
</comment>
<comment type="function">
    <text evidence="8">Transfers a GMP moiety from GTP to Mo-molybdopterin (Mo-MPT) cofactor (Moco or molybdenum cofactor) to form Mo-molybdopterin guanine dinucleotide (Mo-MGD) cofactor.</text>
</comment>
<keyword evidence="5 8" id="KW-0460">Magnesium</keyword>
<feature type="binding site" evidence="8">
    <location>
        <position position="69"/>
    </location>
    <ligand>
        <name>GTP</name>
        <dbReference type="ChEBI" id="CHEBI:37565"/>
    </ligand>
</feature>
<feature type="binding site" evidence="8">
    <location>
        <position position="51"/>
    </location>
    <ligand>
        <name>GTP</name>
        <dbReference type="ChEBI" id="CHEBI:37565"/>
    </ligand>
</feature>
<evidence type="ECO:0000256" key="3">
    <source>
        <dbReference type="ARBA" id="ARBA00022723"/>
    </source>
</evidence>
<dbReference type="EC" id="2.7.7.77" evidence="8"/>
<feature type="binding site" evidence="8">
    <location>
        <position position="102"/>
    </location>
    <ligand>
        <name>Mg(2+)</name>
        <dbReference type="ChEBI" id="CHEBI:18420"/>
    </ligand>
</feature>
<evidence type="ECO:0000256" key="6">
    <source>
        <dbReference type="ARBA" id="ARBA00023134"/>
    </source>
</evidence>
<dbReference type="HAMAP" id="MF_00316">
    <property type="entry name" value="MobA"/>
    <property type="match status" value="1"/>
</dbReference>
<evidence type="ECO:0000256" key="7">
    <source>
        <dbReference type="ARBA" id="ARBA00023150"/>
    </source>
</evidence>
<comment type="catalytic activity">
    <reaction evidence="8">
        <text>Mo-molybdopterin + GTP + H(+) = Mo-molybdopterin guanine dinucleotide + diphosphate</text>
        <dbReference type="Rhea" id="RHEA:34243"/>
        <dbReference type="ChEBI" id="CHEBI:15378"/>
        <dbReference type="ChEBI" id="CHEBI:33019"/>
        <dbReference type="ChEBI" id="CHEBI:37565"/>
        <dbReference type="ChEBI" id="CHEBI:71302"/>
        <dbReference type="ChEBI" id="CHEBI:71310"/>
        <dbReference type="EC" id="2.7.7.77"/>
    </reaction>
</comment>
<dbReference type="InterPro" id="IPR013482">
    <property type="entry name" value="Molybde_CF_guanTrfase"/>
</dbReference>
<dbReference type="PANTHER" id="PTHR19136">
    <property type="entry name" value="MOLYBDENUM COFACTOR GUANYLYLTRANSFERASE"/>
    <property type="match status" value="1"/>
</dbReference>
<comment type="subunit">
    <text evidence="8">Monomer.</text>
</comment>
<dbReference type="Pfam" id="PF12804">
    <property type="entry name" value="NTP_transf_3"/>
    <property type="match status" value="1"/>
</dbReference>
<keyword evidence="11" id="KW-1185">Reference proteome</keyword>
<comment type="subcellular location">
    <subcellularLocation>
        <location evidence="8">Cytoplasm</location>
    </subcellularLocation>
</comment>
<keyword evidence="3 8" id="KW-0479">Metal-binding</keyword>
<feature type="binding site" evidence="8">
    <location>
        <position position="102"/>
    </location>
    <ligand>
        <name>GTP</name>
        <dbReference type="ChEBI" id="CHEBI:37565"/>
    </ligand>
</feature>
<dbReference type="InterPro" id="IPR029044">
    <property type="entry name" value="Nucleotide-diphossugar_trans"/>
</dbReference>
<dbReference type="GO" id="GO:0061603">
    <property type="term" value="F:molybdenum cofactor guanylyltransferase activity"/>
    <property type="evidence" value="ECO:0007669"/>
    <property type="project" value="UniProtKB-EC"/>
</dbReference>
<name>A0ABU6HNF0_9RHOB</name>
<keyword evidence="7 8" id="KW-0501">Molybdenum cofactor biosynthesis</keyword>
<comment type="domain">
    <text evidence="8">The N-terminal domain determines nucleotide recognition and specific binding, while the C-terminal domain determines the specific binding to the target protein.</text>
</comment>
<keyword evidence="4 8" id="KW-0547">Nucleotide-binding</keyword>
<dbReference type="SUPFAM" id="SSF53448">
    <property type="entry name" value="Nucleotide-diphospho-sugar transferases"/>
    <property type="match status" value="1"/>
</dbReference>
<keyword evidence="2 8" id="KW-0808">Transferase</keyword>
<keyword evidence="6 8" id="KW-0342">GTP-binding</keyword>
<protein>
    <recommendedName>
        <fullName evidence="8">Molybdenum cofactor guanylyltransferase</fullName>
        <shortName evidence="8">MoCo guanylyltransferase</shortName>
        <ecNumber evidence="8">2.7.7.77</ecNumber>
    </recommendedName>
    <alternativeName>
        <fullName evidence="8">GTP:molybdopterin guanylyltransferase</fullName>
    </alternativeName>
    <alternativeName>
        <fullName evidence="8">Mo-MPT guanylyltransferase</fullName>
    </alternativeName>
    <alternativeName>
        <fullName evidence="8">Molybdopterin guanylyltransferase</fullName>
    </alternativeName>
    <alternativeName>
        <fullName evidence="8">Molybdopterin-guanine dinucleotide synthase</fullName>
        <shortName evidence="8">MGD synthase</shortName>
    </alternativeName>
</protein>
<dbReference type="Proteomes" id="UP001348149">
    <property type="component" value="Unassembled WGS sequence"/>
</dbReference>
<feature type="binding site" evidence="8">
    <location>
        <begin position="10"/>
        <end position="12"/>
    </location>
    <ligand>
        <name>GTP</name>
        <dbReference type="ChEBI" id="CHEBI:37565"/>
    </ligand>
</feature>
<accession>A0ABU6HNF0</accession>
<comment type="caution">
    <text evidence="10">The sequence shown here is derived from an EMBL/GenBank/DDBJ whole genome shotgun (WGS) entry which is preliminary data.</text>
</comment>
<evidence type="ECO:0000256" key="5">
    <source>
        <dbReference type="ARBA" id="ARBA00022842"/>
    </source>
</evidence>
<evidence type="ECO:0000256" key="1">
    <source>
        <dbReference type="ARBA" id="ARBA00022490"/>
    </source>
</evidence>
<dbReference type="InterPro" id="IPR025877">
    <property type="entry name" value="MobA-like_NTP_Trfase"/>
</dbReference>
<comment type="cofactor">
    <cofactor evidence="8">
        <name>Mg(2+)</name>
        <dbReference type="ChEBI" id="CHEBI:18420"/>
    </cofactor>
</comment>
<evidence type="ECO:0000256" key="4">
    <source>
        <dbReference type="ARBA" id="ARBA00022741"/>
    </source>
</evidence>
<proteinExistence type="inferred from homology"/>
<dbReference type="EMBL" id="JAYLLH010000027">
    <property type="protein sequence ID" value="MEC3862715.1"/>
    <property type="molecule type" value="Genomic_DNA"/>
</dbReference>
<feature type="binding site" evidence="8">
    <location>
        <position position="23"/>
    </location>
    <ligand>
        <name>GTP</name>
        <dbReference type="ChEBI" id="CHEBI:37565"/>
    </ligand>
</feature>
<dbReference type="NCBIfam" id="TIGR02665">
    <property type="entry name" value="molyb_mobA"/>
    <property type="match status" value="1"/>
</dbReference>
<evidence type="ECO:0000259" key="9">
    <source>
        <dbReference type="Pfam" id="PF12804"/>
    </source>
</evidence>